<evidence type="ECO:0000313" key="2">
    <source>
        <dbReference type="Proteomes" id="UP000701801"/>
    </source>
</evidence>
<sequence length="124" mass="13383">MQAPDASPIARPASQKSGICCTSRNFPDQGDPIVCPGPTMVEFCFSSIMGIFVVLDVDDMWMACLWDRTEPAAAAETFFILASQILVGGKTVTMLVAGWWEAGKFPGRANQSVGWEEDENYAAG</sequence>
<gene>
    <name evidence="1" type="ORF">HYALB_00002569</name>
</gene>
<keyword evidence="2" id="KW-1185">Reference proteome</keyword>
<accession>A0A9N9M009</accession>
<reference evidence="1" key="1">
    <citation type="submission" date="2021-07" db="EMBL/GenBank/DDBJ databases">
        <authorList>
            <person name="Durling M."/>
        </authorList>
    </citation>
    <scope>NUCLEOTIDE SEQUENCE</scope>
</reference>
<dbReference type="OrthoDB" id="10483925at2759"/>
<dbReference type="Proteomes" id="UP000701801">
    <property type="component" value="Unassembled WGS sequence"/>
</dbReference>
<comment type="caution">
    <text evidence="1">The sequence shown here is derived from an EMBL/GenBank/DDBJ whole genome shotgun (WGS) entry which is preliminary data.</text>
</comment>
<protein>
    <submittedName>
        <fullName evidence="1">Uncharacterized protein</fullName>
    </submittedName>
</protein>
<dbReference type="EMBL" id="CAJVRM010000396">
    <property type="protein sequence ID" value="CAG8980571.1"/>
    <property type="molecule type" value="Genomic_DNA"/>
</dbReference>
<name>A0A9N9M009_9HELO</name>
<organism evidence="1 2">
    <name type="scientific">Hymenoscyphus albidus</name>
    <dbReference type="NCBI Taxonomy" id="595503"/>
    <lineage>
        <taxon>Eukaryota</taxon>
        <taxon>Fungi</taxon>
        <taxon>Dikarya</taxon>
        <taxon>Ascomycota</taxon>
        <taxon>Pezizomycotina</taxon>
        <taxon>Leotiomycetes</taxon>
        <taxon>Helotiales</taxon>
        <taxon>Helotiaceae</taxon>
        <taxon>Hymenoscyphus</taxon>
    </lineage>
</organism>
<dbReference type="AlphaFoldDB" id="A0A9N9M009"/>
<proteinExistence type="predicted"/>
<evidence type="ECO:0000313" key="1">
    <source>
        <dbReference type="EMBL" id="CAG8980571.1"/>
    </source>
</evidence>